<dbReference type="Proteomes" id="UP000054596">
    <property type="component" value="Unassembled WGS sequence"/>
</dbReference>
<dbReference type="AlphaFoldDB" id="A0A158B9K7"/>
<evidence type="ECO:0000256" key="11">
    <source>
        <dbReference type="SAM" id="MobiDB-lite"/>
    </source>
</evidence>
<evidence type="ECO:0000313" key="13">
    <source>
        <dbReference type="Proteomes" id="UP000054596"/>
    </source>
</evidence>
<keyword evidence="3 9" id="KW-1134">Transmembrane beta strand</keyword>
<feature type="signal peptide" evidence="9">
    <location>
        <begin position="1"/>
        <end position="22"/>
    </location>
</feature>
<evidence type="ECO:0000256" key="5">
    <source>
        <dbReference type="ARBA" id="ARBA00022729"/>
    </source>
</evidence>
<feature type="chain" id="PRO_5007359900" evidence="9">
    <location>
        <begin position="23"/>
        <end position="519"/>
    </location>
</feature>
<dbReference type="GO" id="GO:0015562">
    <property type="term" value="F:efflux transmembrane transporter activity"/>
    <property type="evidence" value="ECO:0007669"/>
    <property type="project" value="InterPro"/>
</dbReference>
<keyword evidence="4 9" id="KW-0812">Transmembrane</keyword>
<dbReference type="PROSITE" id="PS51257">
    <property type="entry name" value="PROKAR_LIPOPROTEIN"/>
    <property type="match status" value="1"/>
</dbReference>
<dbReference type="PANTHER" id="PTHR30203">
    <property type="entry name" value="OUTER MEMBRANE CATION EFFLUX PROTEIN"/>
    <property type="match status" value="1"/>
</dbReference>
<dbReference type="SUPFAM" id="SSF56954">
    <property type="entry name" value="Outer membrane efflux proteins (OEP)"/>
    <property type="match status" value="1"/>
</dbReference>
<evidence type="ECO:0000256" key="8">
    <source>
        <dbReference type="ARBA" id="ARBA00023288"/>
    </source>
</evidence>
<keyword evidence="5 9" id="KW-0732">Signal</keyword>
<keyword evidence="6 9" id="KW-0472">Membrane</keyword>
<dbReference type="NCBIfam" id="TIGR01845">
    <property type="entry name" value="outer_NodT"/>
    <property type="match status" value="1"/>
</dbReference>
<comment type="subcellular location">
    <subcellularLocation>
        <location evidence="9">Cell membrane</location>
        <topology evidence="9">Lipid-anchor</topology>
    </subcellularLocation>
    <subcellularLocation>
        <location evidence="1">Membrane</location>
    </subcellularLocation>
</comment>
<keyword evidence="7 9" id="KW-0564">Palmitate</keyword>
<evidence type="ECO:0000256" key="3">
    <source>
        <dbReference type="ARBA" id="ARBA00022452"/>
    </source>
</evidence>
<dbReference type="InterPro" id="IPR003423">
    <property type="entry name" value="OMP_efflux"/>
</dbReference>
<organism evidence="12 13">
    <name type="scientific">Caballeronia glebae</name>
    <dbReference type="NCBI Taxonomy" id="1777143"/>
    <lineage>
        <taxon>Bacteria</taxon>
        <taxon>Pseudomonadati</taxon>
        <taxon>Pseudomonadota</taxon>
        <taxon>Betaproteobacteria</taxon>
        <taxon>Burkholderiales</taxon>
        <taxon>Burkholderiaceae</taxon>
        <taxon>Caballeronia</taxon>
    </lineage>
</organism>
<dbReference type="EMBL" id="FCOJ02000025">
    <property type="protein sequence ID" value="SAK66037.1"/>
    <property type="molecule type" value="Genomic_DNA"/>
</dbReference>
<gene>
    <name evidence="12" type="ORF">AWB82_03665</name>
</gene>
<dbReference type="STRING" id="1777143.AWB82_03665"/>
<evidence type="ECO:0000256" key="2">
    <source>
        <dbReference type="ARBA" id="ARBA00007613"/>
    </source>
</evidence>
<protein>
    <submittedName>
        <fullName evidence="12">RND efflux system outer membrane lipoprotein</fullName>
    </submittedName>
</protein>
<dbReference type="InterPro" id="IPR010131">
    <property type="entry name" value="MdtP/NodT-like"/>
</dbReference>
<dbReference type="RefSeq" id="WP_086969619.1">
    <property type="nucleotide sequence ID" value="NZ_FCOJ02000025.1"/>
</dbReference>
<evidence type="ECO:0000256" key="1">
    <source>
        <dbReference type="ARBA" id="ARBA00004370"/>
    </source>
</evidence>
<accession>A0A158B9K7</accession>
<feature type="coiled-coil region" evidence="10">
    <location>
        <begin position="199"/>
        <end position="257"/>
    </location>
</feature>
<keyword evidence="8 9" id="KW-0449">Lipoprotein</keyword>
<comment type="caution">
    <text evidence="12">The sequence shown here is derived from an EMBL/GenBank/DDBJ whole genome shotgun (WGS) entry which is preliminary data.</text>
</comment>
<keyword evidence="10" id="KW-0175">Coiled coil</keyword>
<evidence type="ECO:0000256" key="10">
    <source>
        <dbReference type="SAM" id="Coils"/>
    </source>
</evidence>
<sequence length="519" mass="55426">MRGRGSKSAACATVLTAILTIAGCASTGKIAPQDSLTDASTLDVGSAIRAANADAQWPEEQWWRAYRDPQLDAWIARATNGSPTLAMAAARVREAQQQAGVARSELLPHVDGAMGVSRKNWPNNDFYGPGPYADTTTWDNTAGLSLSYNLDLWHRDDNNAERALDVAHVRAADARAAQLELETNVVRAYIGFSQSFALLDIAQQTLAQQERIADLARRRLKGGLGTQLEVSQAETPLPEYERQVDIYKEEILLARNQLAALAGEGPGAGEALARPDLSLATPLPLPSALPVELVGHRPDIVAARWMVAAQARGIDVAKAGFYPNINLAASLTQAFAGGALLSFLTRDASGYSFGPAISLPIFEGGRLRAQLGAASAQYDQAVDHYNATLVAALKDIADQLVRVHSLDTQLEASGRSVAAARKNYDLSNEGYKRGLTDYLNVLVAQTQLLKAQDGQARVRAQRLASYATLTSALGGGIDDPSNGPEQSALAPSKHIGPFSRVSEARNDARNNAQNDAKQK</sequence>
<evidence type="ECO:0000256" key="6">
    <source>
        <dbReference type="ARBA" id="ARBA00023136"/>
    </source>
</evidence>
<dbReference type="OrthoDB" id="9770517at2"/>
<evidence type="ECO:0000256" key="4">
    <source>
        <dbReference type="ARBA" id="ARBA00022692"/>
    </source>
</evidence>
<dbReference type="Gene3D" id="2.20.200.10">
    <property type="entry name" value="Outer membrane efflux proteins (OEP)"/>
    <property type="match status" value="1"/>
</dbReference>
<feature type="region of interest" description="Disordered" evidence="11">
    <location>
        <begin position="475"/>
        <end position="519"/>
    </location>
</feature>
<proteinExistence type="inferred from homology"/>
<name>A0A158B9K7_9BURK</name>
<keyword evidence="13" id="KW-1185">Reference proteome</keyword>
<dbReference type="Gene3D" id="1.20.1600.10">
    <property type="entry name" value="Outer membrane efflux proteins (OEP)"/>
    <property type="match status" value="1"/>
</dbReference>
<evidence type="ECO:0000256" key="9">
    <source>
        <dbReference type="RuleBase" id="RU362097"/>
    </source>
</evidence>
<feature type="compositionally biased region" description="Low complexity" evidence="11">
    <location>
        <begin position="509"/>
        <end position="519"/>
    </location>
</feature>
<reference evidence="12" key="1">
    <citation type="submission" date="2016-01" db="EMBL/GenBank/DDBJ databases">
        <authorList>
            <person name="Peeters C."/>
        </authorList>
    </citation>
    <scope>NUCLEOTIDE SEQUENCE [LARGE SCALE GENOMIC DNA]</scope>
    <source>
        <strain evidence="12">LMG 29325</strain>
    </source>
</reference>
<evidence type="ECO:0000256" key="7">
    <source>
        <dbReference type="ARBA" id="ARBA00023139"/>
    </source>
</evidence>
<dbReference type="Pfam" id="PF02321">
    <property type="entry name" value="OEP"/>
    <property type="match status" value="2"/>
</dbReference>
<evidence type="ECO:0000313" key="12">
    <source>
        <dbReference type="EMBL" id="SAK66037.1"/>
    </source>
</evidence>
<dbReference type="PANTHER" id="PTHR30203:SF20">
    <property type="entry name" value="MULTIDRUG RESISTANCE OUTER MEMBRANE PROTEIN MDTP-RELATED"/>
    <property type="match status" value="1"/>
</dbReference>
<dbReference type="GO" id="GO:0005886">
    <property type="term" value="C:plasma membrane"/>
    <property type="evidence" value="ECO:0007669"/>
    <property type="project" value="UniProtKB-SubCell"/>
</dbReference>
<comment type="similarity">
    <text evidence="2 9">Belongs to the outer membrane factor (OMF) (TC 1.B.17) family.</text>
</comment>